<reference evidence="1" key="1">
    <citation type="submission" date="2020-02" db="EMBL/GenBank/DDBJ databases">
        <authorList>
            <person name="Meier V. D."/>
        </authorList>
    </citation>
    <scope>NUCLEOTIDE SEQUENCE</scope>
    <source>
        <strain evidence="1">AVDCRST_MAG90</strain>
    </source>
</reference>
<sequence length="65" mass="6969">MIKISFGIVSMCDAPWAARARSRCEPAAELASGSRAGQAGFLQEHRTMSNAEAAIATCGERQRRS</sequence>
<proteinExistence type="predicted"/>
<gene>
    <name evidence="1" type="ORF">AVDCRST_MAG90-1213</name>
</gene>
<name>A0A6J4LAX5_9HYPH</name>
<organism evidence="1">
    <name type="scientific">uncultured Microvirga sp</name>
    <dbReference type="NCBI Taxonomy" id="412392"/>
    <lineage>
        <taxon>Bacteria</taxon>
        <taxon>Pseudomonadati</taxon>
        <taxon>Pseudomonadota</taxon>
        <taxon>Alphaproteobacteria</taxon>
        <taxon>Hyphomicrobiales</taxon>
        <taxon>Methylobacteriaceae</taxon>
        <taxon>Microvirga</taxon>
        <taxon>environmental samples</taxon>
    </lineage>
</organism>
<dbReference type="EMBL" id="CADCUC010000222">
    <property type="protein sequence ID" value="CAA9323969.1"/>
    <property type="molecule type" value="Genomic_DNA"/>
</dbReference>
<dbReference type="AlphaFoldDB" id="A0A6J4LAX5"/>
<protein>
    <submittedName>
        <fullName evidence="1">Uncharacterized protein</fullName>
    </submittedName>
</protein>
<evidence type="ECO:0000313" key="1">
    <source>
        <dbReference type="EMBL" id="CAA9323969.1"/>
    </source>
</evidence>
<accession>A0A6J4LAX5</accession>